<proteinExistence type="predicted"/>
<dbReference type="InterPro" id="IPR019734">
    <property type="entry name" value="TPR_rpt"/>
</dbReference>
<accession>A0ABR7IIS1</accession>
<evidence type="ECO:0000256" key="1">
    <source>
        <dbReference type="SAM" id="MobiDB-lite"/>
    </source>
</evidence>
<evidence type="ECO:0000313" key="3">
    <source>
        <dbReference type="Proteomes" id="UP000649826"/>
    </source>
</evidence>
<dbReference type="Gene3D" id="1.25.40.10">
    <property type="entry name" value="Tetratricopeptide repeat domain"/>
    <property type="match status" value="3"/>
</dbReference>
<feature type="region of interest" description="Disordered" evidence="1">
    <location>
        <begin position="347"/>
        <end position="381"/>
    </location>
</feature>
<gene>
    <name evidence="2" type="ORF">H8Z82_09645</name>
</gene>
<evidence type="ECO:0000313" key="2">
    <source>
        <dbReference type="EMBL" id="MBC5779923.1"/>
    </source>
</evidence>
<reference evidence="2 3" key="1">
    <citation type="submission" date="2020-08" db="EMBL/GenBank/DDBJ databases">
        <title>Genome public.</title>
        <authorList>
            <person name="Liu C."/>
            <person name="Sun Q."/>
        </authorList>
    </citation>
    <scope>NUCLEOTIDE SEQUENCE [LARGE SCALE GENOMIC DNA]</scope>
    <source>
        <strain evidence="2 3">M29</strain>
    </source>
</reference>
<keyword evidence="3" id="KW-1185">Reference proteome</keyword>
<dbReference type="PANTHER" id="PTHR44749:SF1">
    <property type="entry name" value="TETRATRICOPEPTIDE-LIKE HELICAL DOMAIN-CONTAINING PROTEIN"/>
    <property type="match status" value="1"/>
</dbReference>
<dbReference type="PROSITE" id="PS51257">
    <property type="entry name" value="PROKAR_LIPOPROTEIN"/>
    <property type="match status" value="1"/>
</dbReference>
<dbReference type="Pfam" id="PF13432">
    <property type="entry name" value="TPR_16"/>
    <property type="match status" value="2"/>
</dbReference>
<dbReference type="SUPFAM" id="SSF48452">
    <property type="entry name" value="TPR-like"/>
    <property type="match status" value="1"/>
</dbReference>
<protein>
    <submittedName>
        <fullName evidence="2">Tetratricopeptide repeat protein</fullName>
    </submittedName>
</protein>
<organism evidence="2 3">
    <name type="scientific">Blautia difficilis</name>
    <dbReference type="NCBI Taxonomy" id="2763027"/>
    <lineage>
        <taxon>Bacteria</taxon>
        <taxon>Bacillati</taxon>
        <taxon>Bacillota</taxon>
        <taxon>Clostridia</taxon>
        <taxon>Lachnospirales</taxon>
        <taxon>Lachnospiraceae</taxon>
        <taxon>Blautia</taxon>
    </lineage>
</organism>
<dbReference type="InterPro" id="IPR011990">
    <property type="entry name" value="TPR-like_helical_dom_sf"/>
</dbReference>
<dbReference type="PANTHER" id="PTHR44749">
    <property type="entry name" value="SUPPRESSOR OF RPS4-RLD 1"/>
    <property type="match status" value="1"/>
</dbReference>
<dbReference type="EMBL" id="JACOQG010000013">
    <property type="protein sequence ID" value="MBC5779923.1"/>
    <property type="molecule type" value="Genomic_DNA"/>
</dbReference>
<dbReference type="RefSeq" id="WP_186994992.1">
    <property type="nucleotide sequence ID" value="NZ_JACOQG010000013.1"/>
</dbReference>
<dbReference type="Proteomes" id="UP000649826">
    <property type="component" value="Unassembled WGS sequence"/>
</dbReference>
<dbReference type="SMART" id="SM00028">
    <property type="entry name" value="TPR"/>
    <property type="match status" value="5"/>
</dbReference>
<sequence>MKNRKIAVFLAVCLGTVFFSGCGSDMKNYRQASSNLEAEKYDEALQEFETAIAAGVNLAGSYRGAGVANVHLGNYKEAIENFTDALNCKKVGKSLKKDILSYRAAAYLKIKAYDEAMADCQSIAADYDMDADVYFLTGEVALAMDSYEEASTDFEQAYGEEATYDMAIRIYSAYLEKDMEADGTRYLEAALSKTADNAQDHCDRGRVYYYMGDYDNAQKELQEAADDGNTEAVLLQGMVYMEQKDTASARKKFEEYVSQAEDSARGFNGLALCDIEDGDYDSALSNISSALTFAEGEELKSLLFNEMTIYEKKLDFVTAKQKAEEYLELYPDDKTMKKELAFLKTRVTGQNENSGAETTAEAAAVDSNAADSANTDSSEEQ</sequence>
<name>A0ABR7IIS1_9FIRM</name>
<comment type="caution">
    <text evidence="2">The sequence shown here is derived from an EMBL/GenBank/DDBJ whole genome shotgun (WGS) entry which is preliminary data.</text>
</comment>
<feature type="compositionally biased region" description="Low complexity" evidence="1">
    <location>
        <begin position="358"/>
        <end position="381"/>
    </location>
</feature>
<dbReference type="InterPro" id="IPR044650">
    <property type="entry name" value="SRFR1-like"/>
</dbReference>
<feature type="compositionally biased region" description="Polar residues" evidence="1">
    <location>
        <begin position="347"/>
        <end position="357"/>
    </location>
</feature>